<keyword evidence="5" id="KW-0547">Nucleotide-binding</keyword>
<protein>
    <submittedName>
        <fullName evidence="12">Interferon-induced very large GTPase 1-like</fullName>
    </submittedName>
</protein>
<comment type="similarity">
    <text evidence="3">Belongs to the TRAFAC class dynamin-like GTPase superfamily. Very large inducible GTPase (VLIG) family.</text>
</comment>
<keyword evidence="7" id="KW-0539">Nucleus</keyword>
<proteinExistence type="inferred from homology"/>
<evidence type="ECO:0000313" key="11">
    <source>
        <dbReference type="Proteomes" id="UP000515156"/>
    </source>
</evidence>
<evidence type="ECO:0000313" key="12">
    <source>
        <dbReference type="RefSeq" id="XP_030069583.1"/>
    </source>
</evidence>
<keyword evidence="8" id="KW-0175">Coiled coil</keyword>
<gene>
    <name evidence="12" type="primary">LOC115477109</name>
</gene>
<evidence type="ECO:0000256" key="6">
    <source>
        <dbReference type="ARBA" id="ARBA00023134"/>
    </source>
</evidence>
<dbReference type="FunCoup" id="A0A6P7YXC8">
    <property type="interactions" value="8"/>
</dbReference>
<dbReference type="Pfam" id="PF25974">
    <property type="entry name" value="URGCP_9th"/>
    <property type="match status" value="1"/>
</dbReference>
<dbReference type="RefSeq" id="XP_030069583.1">
    <property type="nucleotide sequence ID" value="XM_030213723.1"/>
</dbReference>
<evidence type="ECO:0000256" key="4">
    <source>
        <dbReference type="ARBA" id="ARBA00022490"/>
    </source>
</evidence>
<evidence type="ECO:0000256" key="3">
    <source>
        <dbReference type="ARBA" id="ARBA00006828"/>
    </source>
</evidence>
<feature type="domain" description="VLIG-type G" evidence="10">
    <location>
        <begin position="1920"/>
        <end position="2161"/>
    </location>
</feature>
<evidence type="ECO:0000256" key="5">
    <source>
        <dbReference type="ARBA" id="ARBA00022741"/>
    </source>
</evidence>
<comment type="subcellular location">
    <subcellularLocation>
        <location evidence="2">Cytoplasm</location>
    </subcellularLocation>
    <subcellularLocation>
        <location evidence="1">Nucleus</location>
    </subcellularLocation>
</comment>
<dbReference type="Pfam" id="PF25683">
    <property type="entry name" value="URGCP_GTPase"/>
    <property type="match status" value="1"/>
</dbReference>
<dbReference type="PANTHER" id="PTHR22796">
    <property type="entry name" value="URG4-RELATED"/>
    <property type="match status" value="1"/>
</dbReference>
<dbReference type="GO" id="GO:0016788">
    <property type="term" value="F:hydrolase activity, acting on ester bonds"/>
    <property type="evidence" value="ECO:0007669"/>
    <property type="project" value="InterPro"/>
</dbReference>
<sequence>MRLAIHDPKVTAFNGPSPRDKRKADFSQEFPEKIEMRTGDHEPLKCQDMHPSLKVPSSGRQLYLQEADSPEEGTIHQVKPADVKIIAALGDSLTAAAGANATSFLELPTENRELSWSHLPEMTRHLVDALKKYPGISFEKDWKVVTIFIGANDLCDYCKNKTLFSADNYAYNLKVSLDLMYKELPRAIVNVVHVFWMEGLRKIDDGSPGFSPTDGSAELKELLDQNAMFQIKLEELISSGRYDKKNNFAVVLQPFLKKAQPPKHSSNQGHYHSAIGHARCMFEGGKIHGQALSVPSEKEKLHLPKTLVSGYASKMHLGKLPFKRKLVFGEVLQKLVKDLGKPIVPVIIENQPGGADHFLAARRCFREAQRYHLGKSTAFQWRLLRHVLRRNEDEVTNLNGSIDFSYFAMDCFHFSIKGHEQLASALWNNMAISEMEEPDGGHKDAAKKKLVKTLEEKGLSAEYWLPILLEQLGVTNAQALEHLSQECYQKLESYMKYVWEKNAFRKLLKLPDRKTTSEQLLKEQHDQLKKKQEQATLTLKELKQMHFGGKDRNDKLVKLKEEELRLAMEIPTNSWVPDQVSFKELITNMHKELKVMEERISKSENIPDKDVLRLASAGLALDGIYKTNKLEDLLGKREHLISIPEEFELLGPEQGPVFQQEEFSSYHAESTFTKSMEKLGFSISCSLKGGLWGFNIEASGDYSTSSVSEKRMNLHSEHAYLRTTKYNYIPLASCYFAKNQIRLSTAALQQLKDIEQLLNLTPEADKFKLIKRKCGDFFTTFGSHANQGPLHFGGIFWWNATSWGFKAHQLDEVKRFASNALNHYVGASYCGWGASVDVTRSSSDASFHSKQTEALQTEIQLCVTKTGGPAESDSLTQWKSGLMTSNKTWCLIDRGFQLVPVWSIILSSHRKDFKDAQQMSFFLMEAYKAITNQSTSLLFGEQLASAMSQAQSFLEDLKSWEVSCAEDQLMKLIKFKQELNLKTGHYTVWITMCLSDKALQDFLMKVFEAYKNVPDNTAEYIKTQMRCLLGCHVYSAENFHQYSCIMKWIYHSEKEEERICISELCQFSEVLSQVKNQIQQAVCDPRSSAEMVHEAKVKGTCTISISLYSLLKALHNTKQTDIELLLLLIANCLGYSLENATFPYLLGCPQIDFMIKKMETVHKDYLGLRDQNICRAQAFLLFTGLTIAIESEDISPEQKEERLKFMVDHMKDSLSLKVCEVLKKHQGYNDWTTLERNLCSFQDGINEAALSELHTASVLTELVDSCQKNTQQNMLTPEGMDLQSCDAEAFNHILGQELFSLFKRLELQDYYPQKLGISNFNCIAQSSLRVHESQPNSESELPFYFLQQLAMLDYRARYLVCKTESKTVLICKDTSRAKDNANSSPDSVDDFFNGDAPANRKATGTDQPSIHPMDLQMAIFHCADNFLRQYMSTKLSTCQFAIPLLVPNPCTSKIEFPLWSFRQIKKSWQYAGDLEMEVKCGDMFIWKARTPVVSFLRFSTTSSSKSLILNTLLSKHRHDIFFHRHCSGSSKKCALMKGVVDVFWYCPGGKDNSIFENCTAFTNLHGDARQHKQQVMFLNEIATVNVILLSDSDIKHEESKKILNDLLQPQKLLICLCVDRETVEPTTSRNKIKIAVKNRNEADLISELRTAIKHLLAISSSTYTLDACADIARRHGFLIDEDEPQCKSGKESAQAILDLLKENNLSDRKAQSLPLQGELWHQWCEKDKELSRLQDKKNRSIEQHRSQIESEKWALRCKQLQKAFPLTKVMSSFIKAFQLDSDTMKRYFLQFMQVFIEGLTSDHVSELREQYHRLWSKMLDKKPMGENELENELQKRLETLSSTINASLLGLEHLLREVGQVYEALDSAHEKDMRLFALPQIAADMMISGYPLELMDGDAAYVPLKWIGAILDRLVEKLGDKRLFILSVLGVQSSGKSTLLNTMFGLQLPVSAGRCTRGAFMQLIKVDELLRLDLNFDFVLVIDTEGLRTPEIASESSLNHDNELATFVIGLGNMTLINIFGENPSEMQDVLQITIQAFLRMKQIKLSPSCLFVHQNVGEITAEFKNMEGRRHLQQKLDEITLIAAQQELCDTVCFSDVIRFDVNKQVHYFAHLWEGNPPMAPPNPSYSQCVQELKQKILTMAGRDTHLMILKISDFKSRVQNLWQALLKENFVFSFKNALEISAYSKLEIKYRDWTWQLRSHLLELENKLHNQIKMGTIKSVDTVNLQDQIQKTYTNIMKELNVYFSEDKDCKILVQWKANVENKLIDLKEQLIATTVQKAKEFIRLKDSQRRLDEKKSEYEDKLFQKSKDVALLLKNEKLSEEALVDHFHHLWSKFVCEISSSVPPAKDPNISNDAEDVLLSTFKREPLIVEKIRQFKGFSINFSEHVQMKKKLVFIERTLKENDKRNIVQLKDRLVQYVHEYIDEQVQSRVDYNISYFYHIVNRVTKEVDSLSEGKTFTLTTPFKIDLLLYIFQIATERFKNMHQVFQKSNDPVMHLESKRKDFFHCFKVSCQGAACITTFAEHLCMKLEEALREAVYEKTAIKIVEEMRCNYPAFNGNRSKLETYILMSLADKENFEKYRLYIHSPQKYFKVFIDECIDDYCKEQSRLKIFLNISLDFFQSLVLSAIGRSALMVNTTNSVASLWLDTFCTALGDEVSLARSDLKAIEHQEITDTEFLKETTSKALENMVKSLKEEFANLSVQQLKSRPSEILAKLLYGCTEQCPFCKAICTNTIPDHSGDHSVCFHRPQALCGILWDKTDHFVIDICSSLVASNSLIILGNNDQILYKDYRKVGPTYANWSITPDSSALLYWKWFVCRFRSELETDYCARFDGKGEIPKEWELIEKDSMMSELRQQL</sequence>
<dbReference type="InterPro" id="IPR027417">
    <property type="entry name" value="P-loop_NTPase"/>
</dbReference>
<dbReference type="Pfam" id="PF00657">
    <property type="entry name" value="Lipase_GDSL"/>
    <property type="match status" value="1"/>
</dbReference>
<dbReference type="InterPro" id="IPR030383">
    <property type="entry name" value="G_VLIG_dom"/>
</dbReference>
<feature type="region of interest" description="Disordered" evidence="9">
    <location>
        <begin position="1377"/>
        <end position="1407"/>
    </location>
</feature>
<organism evidence="11 12">
    <name type="scientific">Microcaecilia unicolor</name>
    <dbReference type="NCBI Taxonomy" id="1415580"/>
    <lineage>
        <taxon>Eukaryota</taxon>
        <taxon>Metazoa</taxon>
        <taxon>Chordata</taxon>
        <taxon>Craniata</taxon>
        <taxon>Vertebrata</taxon>
        <taxon>Euteleostomi</taxon>
        <taxon>Amphibia</taxon>
        <taxon>Gymnophiona</taxon>
        <taxon>Siphonopidae</taxon>
        <taxon>Microcaecilia</taxon>
    </lineage>
</organism>
<dbReference type="InParanoid" id="A0A6P7YXC8"/>
<dbReference type="Pfam" id="PF25496">
    <property type="entry name" value="URGCP"/>
    <property type="match status" value="1"/>
</dbReference>
<evidence type="ECO:0000259" key="10">
    <source>
        <dbReference type="PROSITE" id="PS51717"/>
    </source>
</evidence>
<evidence type="ECO:0000256" key="9">
    <source>
        <dbReference type="SAM" id="MobiDB-lite"/>
    </source>
</evidence>
<keyword evidence="11" id="KW-1185">Reference proteome</keyword>
<dbReference type="GeneID" id="115477109"/>
<dbReference type="GO" id="GO:0005737">
    <property type="term" value="C:cytoplasm"/>
    <property type="evidence" value="ECO:0007669"/>
    <property type="project" value="UniProtKB-SubCell"/>
</dbReference>
<name>A0A6P7YXC8_9AMPH</name>
<dbReference type="PROSITE" id="PS51717">
    <property type="entry name" value="G_VLIG"/>
    <property type="match status" value="1"/>
</dbReference>
<keyword evidence="6" id="KW-0342">GTP-binding</keyword>
<dbReference type="Gene3D" id="3.40.50.300">
    <property type="entry name" value="P-loop containing nucleotide triphosphate hydrolases"/>
    <property type="match status" value="1"/>
</dbReference>
<dbReference type="KEGG" id="muo:115477109"/>
<dbReference type="InterPro" id="IPR036514">
    <property type="entry name" value="SGNH_hydro_sf"/>
</dbReference>
<dbReference type="GO" id="GO:0005634">
    <property type="term" value="C:nucleus"/>
    <property type="evidence" value="ECO:0007669"/>
    <property type="project" value="UniProtKB-SubCell"/>
</dbReference>
<dbReference type="OrthoDB" id="1597724at2759"/>
<dbReference type="SUPFAM" id="SSF52540">
    <property type="entry name" value="P-loop containing nucleoside triphosphate hydrolases"/>
    <property type="match status" value="1"/>
</dbReference>
<evidence type="ECO:0000256" key="7">
    <source>
        <dbReference type="ARBA" id="ARBA00023242"/>
    </source>
</evidence>
<feature type="region of interest" description="Disordered" evidence="9">
    <location>
        <begin position="1"/>
        <end position="45"/>
    </location>
</feature>
<feature type="coiled-coil region" evidence="8">
    <location>
        <begin position="514"/>
        <end position="545"/>
    </location>
</feature>
<dbReference type="GO" id="GO:0005525">
    <property type="term" value="F:GTP binding"/>
    <property type="evidence" value="ECO:0007669"/>
    <property type="project" value="UniProtKB-KW"/>
</dbReference>
<dbReference type="Gene3D" id="3.40.50.1110">
    <property type="entry name" value="SGNH hydrolase"/>
    <property type="match status" value="1"/>
</dbReference>
<dbReference type="Proteomes" id="UP000515156">
    <property type="component" value="Chromosome 9"/>
</dbReference>
<feature type="compositionally biased region" description="Basic and acidic residues" evidence="9">
    <location>
        <begin position="18"/>
        <end position="45"/>
    </location>
</feature>
<dbReference type="InterPro" id="IPR001087">
    <property type="entry name" value="GDSL"/>
</dbReference>
<evidence type="ECO:0000256" key="1">
    <source>
        <dbReference type="ARBA" id="ARBA00004123"/>
    </source>
</evidence>
<evidence type="ECO:0000256" key="8">
    <source>
        <dbReference type="SAM" id="Coils"/>
    </source>
</evidence>
<dbReference type="InterPro" id="IPR057365">
    <property type="entry name" value="URGCP"/>
</dbReference>
<dbReference type="PANTHER" id="PTHR22796:SF6">
    <property type="entry name" value="INTERFERON-INDUCED VERY LARGE GTPASE 1-RELATED"/>
    <property type="match status" value="1"/>
</dbReference>
<reference evidence="12" key="1">
    <citation type="submission" date="2025-08" db="UniProtKB">
        <authorList>
            <consortium name="RefSeq"/>
        </authorList>
    </citation>
    <scope>IDENTIFICATION</scope>
</reference>
<keyword evidence="4" id="KW-0963">Cytoplasm</keyword>
<dbReference type="SUPFAM" id="SSF52266">
    <property type="entry name" value="SGNH hydrolase"/>
    <property type="match status" value="1"/>
</dbReference>
<evidence type="ECO:0000256" key="2">
    <source>
        <dbReference type="ARBA" id="ARBA00004496"/>
    </source>
</evidence>
<dbReference type="InterPro" id="IPR058641">
    <property type="entry name" value="GVIN1_dom"/>
</dbReference>
<accession>A0A6P7YXC8</accession>